<sequence length="145" mass="16748">MVLDTSNKNKNIVLLINDLVGKPYSFIQLLKMKGSFSKKMIIADASVYMGLYLNKANTVTLADIELRPLGVLIRIFKGIKTFTWVVPFYQLVLYKKDCNSIHAHGRFLRFKKDHIFEKNKAYFHKLLNQKATYESKYGSLKYSGS</sequence>
<keyword evidence="2" id="KW-1185">Reference proteome</keyword>
<gene>
    <name evidence="1" type="ORF">EHW67_09970</name>
</gene>
<dbReference type="EMBL" id="RQPJ01000005">
    <property type="protein sequence ID" value="RTE53347.1"/>
    <property type="molecule type" value="Genomic_DNA"/>
</dbReference>
<dbReference type="Proteomes" id="UP000267585">
    <property type="component" value="Unassembled WGS sequence"/>
</dbReference>
<evidence type="ECO:0000313" key="2">
    <source>
        <dbReference type="Proteomes" id="UP000267585"/>
    </source>
</evidence>
<dbReference type="OrthoDB" id="1436588at2"/>
<evidence type="ECO:0000313" key="1">
    <source>
        <dbReference type="EMBL" id="RTE53347.1"/>
    </source>
</evidence>
<dbReference type="AlphaFoldDB" id="A0A3S0AE14"/>
<accession>A0A3S0AE14</accession>
<reference evidence="1 2" key="1">
    <citation type="submission" date="2018-11" db="EMBL/GenBank/DDBJ databases">
        <title>Arenibacter aquaticus sp.nov., a marine bacterium isolated from surface seawater in the South China Sea.</title>
        <authorList>
            <person name="Guo J."/>
            <person name="Sun J."/>
        </authorList>
    </citation>
    <scope>NUCLEOTIDE SEQUENCE [LARGE SCALE GENOMIC DNA]</scope>
    <source>
        <strain evidence="1 2">GUO666</strain>
    </source>
</reference>
<protein>
    <submittedName>
        <fullName evidence="1">Uncharacterized protein</fullName>
    </submittedName>
</protein>
<name>A0A3S0AE14_9FLAO</name>
<organism evidence="1 2">
    <name type="scientific">Arenibacter aquaticus</name>
    <dbReference type="NCBI Taxonomy" id="2489054"/>
    <lineage>
        <taxon>Bacteria</taxon>
        <taxon>Pseudomonadati</taxon>
        <taxon>Bacteroidota</taxon>
        <taxon>Flavobacteriia</taxon>
        <taxon>Flavobacteriales</taxon>
        <taxon>Flavobacteriaceae</taxon>
        <taxon>Arenibacter</taxon>
    </lineage>
</organism>
<dbReference type="RefSeq" id="WP_126162243.1">
    <property type="nucleotide sequence ID" value="NZ_RQPJ01000005.1"/>
</dbReference>
<proteinExistence type="predicted"/>
<comment type="caution">
    <text evidence="1">The sequence shown here is derived from an EMBL/GenBank/DDBJ whole genome shotgun (WGS) entry which is preliminary data.</text>
</comment>